<proteinExistence type="predicted"/>
<accession>A0ACC4CSN5</accession>
<dbReference type="Proteomes" id="UP000309997">
    <property type="component" value="Unassembled WGS sequence"/>
</dbReference>
<protein>
    <submittedName>
        <fullName evidence="1">Uncharacterized protein</fullName>
    </submittedName>
</protein>
<reference evidence="1 2" key="1">
    <citation type="journal article" date="2024" name="Plant Biotechnol. J.">
        <title>Genome and CRISPR/Cas9 system of a widespread forest tree (Populus alba) in the world.</title>
        <authorList>
            <person name="Liu Y.J."/>
            <person name="Jiang P.F."/>
            <person name="Han X.M."/>
            <person name="Li X.Y."/>
            <person name="Wang H.M."/>
            <person name="Wang Y.J."/>
            <person name="Wang X.X."/>
            <person name="Zeng Q.Y."/>
        </authorList>
    </citation>
    <scope>NUCLEOTIDE SEQUENCE [LARGE SCALE GENOMIC DNA]</scope>
    <source>
        <strain evidence="2">cv. PAL-ZL1</strain>
    </source>
</reference>
<name>A0ACC4CSN5_POPAL</name>
<comment type="caution">
    <text evidence="1">The sequence shown here is derived from an EMBL/GenBank/DDBJ whole genome shotgun (WGS) entry which is preliminary data.</text>
</comment>
<evidence type="ECO:0000313" key="2">
    <source>
        <dbReference type="Proteomes" id="UP000309997"/>
    </source>
</evidence>
<evidence type="ECO:0000313" key="1">
    <source>
        <dbReference type="EMBL" id="KAL3603911.1"/>
    </source>
</evidence>
<sequence length="86" mass="9347">MDRVEITYYALDDLFNAGCSCKHTSFTSRLVATSGLPGFPTENLDDLAYVKEFAATVMQSCSLQKAQEEGSVLYAILLPPLISAAH</sequence>
<organism evidence="1 2">
    <name type="scientific">Populus alba</name>
    <name type="common">White poplar</name>
    <dbReference type="NCBI Taxonomy" id="43335"/>
    <lineage>
        <taxon>Eukaryota</taxon>
        <taxon>Viridiplantae</taxon>
        <taxon>Streptophyta</taxon>
        <taxon>Embryophyta</taxon>
        <taxon>Tracheophyta</taxon>
        <taxon>Spermatophyta</taxon>
        <taxon>Magnoliopsida</taxon>
        <taxon>eudicotyledons</taxon>
        <taxon>Gunneridae</taxon>
        <taxon>Pentapetalae</taxon>
        <taxon>rosids</taxon>
        <taxon>fabids</taxon>
        <taxon>Malpighiales</taxon>
        <taxon>Salicaceae</taxon>
        <taxon>Saliceae</taxon>
        <taxon>Populus</taxon>
    </lineage>
</organism>
<dbReference type="EMBL" id="RCHU02000002">
    <property type="protein sequence ID" value="KAL3603911.1"/>
    <property type="molecule type" value="Genomic_DNA"/>
</dbReference>
<gene>
    <name evidence="1" type="ORF">D5086_004770</name>
</gene>
<keyword evidence="2" id="KW-1185">Reference proteome</keyword>